<protein>
    <submittedName>
        <fullName evidence="1">Uncharacterized protein</fullName>
    </submittedName>
</protein>
<evidence type="ECO:0000313" key="2">
    <source>
        <dbReference type="Proteomes" id="UP000253104"/>
    </source>
</evidence>
<dbReference type="Proteomes" id="UP000253104">
    <property type="component" value="Chromosome mHSR5_B"/>
</dbReference>
<evidence type="ECO:0000313" key="1">
    <source>
        <dbReference type="EMBL" id="AXF23333.1"/>
    </source>
</evidence>
<accession>A0A2Z5N171</accession>
<sequence length="259" mass="29183">MERMAEEIIGWILDEKVKPGQNLNQGDLIVFAAEENPLRKAGLVVTADCDLEKRKHGLLITLVPVVPVRVILERYLLIEACEKQRANIFRYVCDEFSIEFRDDENFAAAELRDKVETQEKVGPDEIKKIAADFILNQLEVLTWSNYKALMIAIKGGEKGASALESQLKGKGDIMILPSPSRLGVEGDIAWVRHIWQIPLGKIAIKTSDVKNNPGERVARLDSPFRYRLTQIMAQVFSDIGLPDIQRNFKEDIDGVIGNE</sequence>
<name>A0A2Z5N171_BURPY</name>
<organism evidence="1 2">
    <name type="scientific">Burkholderia pyrrocinia</name>
    <name type="common">Pseudomonas pyrrocinia</name>
    <dbReference type="NCBI Taxonomy" id="60550"/>
    <lineage>
        <taxon>Bacteria</taxon>
        <taxon>Pseudomonadati</taxon>
        <taxon>Pseudomonadota</taxon>
        <taxon>Betaproteobacteria</taxon>
        <taxon>Burkholderiales</taxon>
        <taxon>Burkholderiaceae</taxon>
        <taxon>Burkholderia</taxon>
        <taxon>Burkholderia cepacia complex</taxon>
    </lineage>
</organism>
<proteinExistence type="predicted"/>
<dbReference type="EMBL" id="CP024903">
    <property type="protein sequence ID" value="AXF23333.1"/>
    <property type="molecule type" value="Genomic_DNA"/>
</dbReference>
<reference evidence="1 2" key="1">
    <citation type="journal article" date="2018" name="ISME J.">
        <title>Involvement of Burkholderiaceae and sulfurous volatiles in disease-suppressive soils.</title>
        <authorList>
            <person name="Carrion V.J."/>
            <person name="Cordovez V."/>
            <person name="Tyc O."/>
            <person name="Etalo D.W."/>
            <person name="de Bruijn I."/>
            <person name="de Jager V.C."/>
            <person name="Medema M.H."/>
            <person name="Eberl L."/>
            <person name="Raaijmakers J.M."/>
        </authorList>
    </citation>
    <scope>NUCLEOTIDE SEQUENCE [LARGE SCALE GENOMIC DNA]</scope>
    <source>
        <strain evidence="2">mHSR5</strain>
    </source>
</reference>
<dbReference type="AlphaFoldDB" id="A0A2Z5N171"/>
<gene>
    <name evidence="1" type="ORF">CUJ89_23155</name>
</gene>